<feature type="transmembrane region" description="Helical" evidence="8">
    <location>
        <begin position="266"/>
        <end position="286"/>
    </location>
</feature>
<protein>
    <submittedName>
        <fullName evidence="9">Iron ABC transporter permease</fullName>
    </submittedName>
</protein>
<dbReference type="Gene3D" id="1.10.3470.10">
    <property type="entry name" value="ABC transporter involved in vitamin B12 uptake, BtuC"/>
    <property type="match status" value="1"/>
</dbReference>
<dbReference type="SUPFAM" id="SSF81345">
    <property type="entry name" value="ABC transporter involved in vitamin B12 uptake, BtuC"/>
    <property type="match status" value="1"/>
</dbReference>
<dbReference type="AlphaFoldDB" id="A0A3E2THA7"/>
<evidence type="ECO:0000256" key="6">
    <source>
        <dbReference type="ARBA" id="ARBA00022989"/>
    </source>
</evidence>
<dbReference type="GO" id="GO:0033214">
    <property type="term" value="P:siderophore-iron import into cell"/>
    <property type="evidence" value="ECO:0007669"/>
    <property type="project" value="TreeGrafter"/>
</dbReference>
<dbReference type="CDD" id="cd06550">
    <property type="entry name" value="TM_ABC_iron-siderophores_like"/>
    <property type="match status" value="1"/>
</dbReference>
<feature type="transmembrane region" description="Helical" evidence="8">
    <location>
        <begin position="49"/>
        <end position="70"/>
    </location>
</feature>
<feature type="transmembrane region" description="Helical" evidence="8">
    <location>
        <begin position="137"/>
        <end position="158"/>
    </location>
</feature>
<evidence type="ECO:0000256" key="7">
    <source>
        <dbReference type="ARBA" id="ARBA00023136"/>
    </source>
</evidence>
<evidence type="ECO:0000256" key="8">
    <source>
        <dbReference type="SAM" id="Phobius"/>
    </source>
</evidence>
<keyword evidence="4" id="KW-1003">Cell membrane</keyword>
<dbReference type="EMBL" id="QVEU01000004">
    <property type="protein sequence ID" value="RGB75796.1"/>
    <property type="molecule type" value="Genomic_DNA"/>
</dbReference>
<sequence>MEKNKKIISFAITLILLAFVDLLIGESNIRLLNLFSLSKTEKTILFDIRLPEVLTSLVVGLSLGLGGSIMQTILNNPLADPFTLGVSSAAGFGASLFLSLGLSLSYIAFGSIGFSLLSMVFVYRISRKKEMNTEDMILAGIAVKLFFDSLISLLQYLASEETLSSIVFWLFGNVNKTSYKQILIIAIVFCIVLFLSLRDSWKLMTMRFGETRAEAMGIDTSKLKIKSFIMVSILAAISVSFVGIIGFIGIISPHFARKLVGEDQRYYLSLSSLIGAMLLVISSMLSKLIKSGVIIPIGIISALVGLPLIFITIFGDRDARS</sequence>
<evidence type="ECO:0000256" key="5">
    <source>
        <dbReference type="ARBA" id="ARBA00022692"/>
    </source>
</evidence>
<organism evidence="9 10">
    <name type="scientific">Anaerococcus nagyae</name>
    <dbReference type="NCBI Taxonomy" id="1755241"/>
    <lineage>
        <taxon>Bacteria</taxon>
        <taxon>Bacillati</taxon>
        <taxon>Bacillota</taxon>
        <taxon>Tissierellia</taxon>
        <taxon>Tissierellales</taxon>
        <taxon>Peptoniphilaceae</taxon>
        <taxon>Anaerococcus</taxon>
    </lineage>
</organism>
<comment type="subcellular location">
    <subcellularLocation>
        <location evidence="1">Cell membrane</location>
        <topology evidence="1">Multi-pass membrane protein</topology>
    </subcellularLocation>
</comment>
<feature type="transmembrane region" description="Helical" evidence="8">
    <location>
        <begin position="106"/>
        <end position="125"/>
    </location>
</feature>
<keyword evidence="5 8" id="KW-0812">Transmembrane</keyword>
<reference evidence="9 10" key="1">
    <citation type="submission" date="2018-08" db="EMBL/GenBank/DDBJ databases">
        <title>A genome reference for cultivated species of the human gut microbiota.</title>
        <authorList>
            <person name="Zou Y."/>
            <person name="Xue W."/>
            <person name="Luo G."/>
        </authorList>
    </citation>
    <scope>NUCLEOTIDE SEQUENCE [LARGE SCALE GENOMIC DNA]</scope>
    <source>
        <strain evidence="9 10">OF01-3</strain>
    </source>
</reference>
<accession>A0A3E2THA7</accession>
<name>A0A3E2THA7_9FIRM</name>
<evidence type="ECO:0000313" key="10">
    <source>
        <dbReference type="Proteomes" id="UP000261011"/>
    </source>
</evidence>
<dbReference type="RefSeq" id="WP_117521739.1">
    <property type="nucleotide sequence ID" value="NZ_JBHWSY010000025.1"/>
</dbReference>
<evidence type="ECO:0000256" key="4">
    <source>
        <dbReference type="ARBA" id="ARBA00022475"/>
    </source>
</evidence>
<dbReference type="PANTHER" id="PTHR30472:SF25">
    <property type="entry name" value="ABC TRANSPORTER PERMEASE PROTEIN MJ0876-RELATED"/>
    <property type="match status" value="1"/>
</dbReference>
<dbReference type="InterPro" id="IPR037294">
    <property type="entry name" value="ABC_BtuC-like"/>
</dbReference>
<evidence type="ECO:0000256" key="3">
    <source>
        <dbReference type="ARBA" id="ARBA00022448"/>
    </source>
</evidence>
<evidence type="ECO:0000256" key="2">
    <source>
        <dbReference type="ARBA" id="ARBA00007935"/>
    </source>
</evidence>
<comment type="similarity">
    <text evidence="2">Belongs to the binding-protein-dependent transport system permease family. FecCD subfamily.</text>
</comment>
<dbReference type="Pfam" id="PF01032">
    <property type="entry name" value="FecCD"/>
    <property type="match status" value="1"/>
</dbReference>
<feature type="transmembrane region" description="Helical" evidence="8">
    <location>
        <begin position="228"/>
        <end position="251"/>
    </location>
</feature>
<keyword evidence="6 8" id="KW-1133">Transmembrane helix</keyword>
<dbReference type="OrthoDB" id="9792889at2"/>
<comment type="caution">
    <text evidence="9">The sequence shown here is derived from an EMBL/GenBank/DDBJ whole genome shotgun (WGS) entry which is preliminary data.</text>
</comment>
<keyword evidence="3" id="KW-0813">Transport</keyword>
<keyword evidence="10" id="KW-1185">Reference proteome</keyword>
<feature type="transmembrane region" description="Helical" evidence="8">
    <location>
        <begin position="178"/>
        <end position="197"/>
    </location>
</feature>
<keyword evidence="7 8" id="KW-0472">Membrane</keyword>
<evidence type="ECO:0000313" key="9">
    <source>
        <dbReference type="EMBL" id="RGB75796.1"/>
    </source>
</evidence>
<dbReference type="GO" id="GO:0022857">
    <property type="term" value="F:transmembrane transporter activity"/>
    <property type="evidence" value="ECO:0007669"/>
    <property type="project" value="InterPro"/>
</dbReference>
<dbReference type="Proteomes" id="UP000261011">
    <property type="component" value="Unassembled WGS sequence"/>
</dbReference>
<dbReference type="InterPro" id="IPR000522">
    <property type="entry name" value="ABC_transptr_permease_BtuC"/>
</dbReference>
<proteinExistence type="inferred from homology"/>
<gene>
    <name evidence="9" type="ORF">DXA39_05580</name>
</gene>
<dbReference type="PANTHER" id="PTHR30472">
    <property type="entry name" value="FERRIC ENTEROBACTIN TRANSPORT SYSTEM PERMEASE PROTEIN"/>
    <property type="match status" value="1"/>
</dbReference>
<feature type="transmembrane region" description="Helical" evidence="8">
    <location>
        <begin position="293"/>
        <end position="315"/>
    </location>
</feature>
<dbReference type="GO" id="GO:0005886">
    <property type="term" value="C:plasma membrane"/>
    <property type="evidence" value="ECO:0007669"/>
    <property type="project" value="UniProtKB-SubCell"/>
</dbReference>
<evidence type="ECO:0000256" key="1">
    <source>
        <dbReference type="ARBA" id="ARBA00004651"/>
    </source>
</evidence>